<dbReference type="Pfam" id="PF16197">
    <property type="entry name" value="KAsynt_C_assoc"/>
    <property type="match status" value="1"/>
</dbReference>
<dbReference type="InterPro" id="IPR042104">
    <property type="entry name" value="PKS_dehydratase_sf"/>
</dbReference>
<dbReference type="Gene3D" id="3.30.559.30">
    <property type="entry name" value="Nonribosomal peptide synthetase, condensation domain"/>
    <property type="match status" value="1"/>
</dbReference>
<dbReference type="SMART" id="SM00825">
    <property type="entry name" value="PKS_KS"/>
    <property type="match status" value="1"/>
</dbReference>
<dbReference type="InterPro" id="IPR050444">
    <property type="entry name" value="Polyketide_Synthase"/>
</dbReference>
<dbReference type="PROSITE" id="PS50075">
    <property type="entry name" value="CARRIER"/>
    <property type="match status" value="1"/>
</dbReference>
<dbReference type="InterPro" id="IPR001242">
    <property type="entry name" value="Condensation_dom"/>
</dbReference>
<dbReference type="Pfam" id="PF02801">
    <property type="entry name" value="Ketoacyl-synt_C"/>
    <property type="match status" value="1"/>
</dbReference>
<sequence length="2484" mass="278684">MDGPESIAIVGVGCKFPGADNLEEFWRVLEQGEDHVQDIPKERFNVDAFYDENPDVAGKLYMKKAGLVKGFHEWDNQFYGIGDTEARQTDPQQRFVLDCVHMAFEDAGITKDDVNGTDTGVYIGMMNDDYKVALLGQDELINNYSVTGSHSSVISARVSYFYNLLGPSLVLDTACSSALVAIHLAATAIKSGDISMAVCGGVNCLINPETFISLSKARMASPSGKCQTFSKYADGYARGEGCGIVILKKLSKAVADNNKIWGIIATGCNQDGHTTSPITAPSSVQQMRLLEKVFNESNVCPSTVQYIEAHGTGTPVGDPIEANTLGTFFSDRNKGYCSSIHIGSVKTNIGHLESAAGVAGLIKILLMMKNGKIVPSLHSKELNPKITFEKYGLNVPQRVTTWSTNNKGEKVACINSFGFGGTNSHAIVKEIKQGDSVLMNSAEQTLQIITLSANDSEALTTTVERYVGSASKSKYTLESLAYTSTVKRDHHRFRTFIIADCAQNVLESNFASIQNPKPVSLKSPSLTFVFCGVGTAWQGMCTEMLERFHVFAETVRDIDHFLRPLAKWSIFEIFAQGKPVIDDPMINHIAIFTCQIALVHLWRSFGVNPDFVIGQSVGEVAAAYTSEALSLEQAVTVIYHRSNVLAEATGGGMAVVRGIGYEEVERLCSALKCGKVDTAVYISKECCTVSGDKKALSGLKTNLSTYQGIRWIDLDVQCAYHSHFTKEPGNKLADEIRTLQPSSNKIPVFSSVTGGEIMAADHYCRPSYWALNVAEKVKFYQAVLESRNKNPDAIYLEIGPSPVLRSHASNIFPDDNTQVIPSFKKNSEFQQCLTAAGQLYMLGLNLNWRTLFVHEPPLADIPKYCFNCKPLFEESVVRKMKRNANINMTSQGILTEKKSNGNFSVILSEQTTPYVFEHIVEESVIVPGAFYGSMGIELGKAVLGLKDDTEVQWTIETPLAVSVKQSSEIEIEYKKVLEENDKQEAVLKYRILDAKKQVLSIGSVSKTSMHSVPDTLDIQDQKDDLSKKPKDEFIYKTLQRFGFHHGPLYRIIQKGMYSKDNCFVEVHLNERQISLIDGNNMHPIIIDGMLQSCCAFLPFIPIPTDSKLFPVGIGKLLTKQKVTQKMYIYSKIKQKTNSSIFCNSILVQENGIVVAEMLNIELSILSNTLSVNELSLQFNWQNFMLQTGKTSHAQEKTMILYRGRNAPDVSFGDREFDSMCIDNFEAAKKVILSKTPKLLVYIPGCIRDQVIIQEIYDEIVNDGKTFLKLVQTFSHLDVKIAVLTEATQNLNEGQLTVNLLGSELWGMVRSISREPTKLSLYLIDTYPNVQQNNDVLRNLFCWISEDDSDIPFETCVVNGEIRFGYVQEMFEKRSMPAPIEEQEFLARKSMQTRQAVRSLPTNEQESTTTVTVTVSFTCHNIMDVLKGQGSTTLTNIGEIWASDERIQVGINHLEFTGILLDKHQRQREVVCCYPCRSNSEISVPKQFLFFKDEIPNYVPGMLQSCILAMTIAEVLTDTKRVVTIADETFQETVQILKQIFKQKGIIFTPSSEMDNLHLSDLKKATLLMLTSCRRSISNMAEMNYFTKVLFFDNGFGATFRDKGEFVSPDQIFSLQNISQKMKNARKILKKLNGLSVMMQACEVSHWKIRKQTTDPRGYPNHGNVLVKERSSYIVVGGFTGLGWLLVKELARCGALKIIIFSRKSPNEEMKRKIQGLTNLYKVQVIPVQVDICNQQDLSRVFFDLESICKNEPIRGIFQGAAVTADKLSTEMSLDQYEVPLRPKILGTLNLDQVSRNLKLDYFVIHSSIAALLGNIGQCNYAAGNSFQDCLALYRRSIGLPATSIVWTALDVGLASDAITKDSLRSQGLMSLSQQQILECTHRAIFSGEVHRIFAHIDWKVFLQNFITSLKFKFKDFWKDSNHKTSTTQQKNENYNFVDDDATVKMVLNCLASVFTLEPSQISLSTPIVEYGLDSQKGTELASLIFERSNIRVPYIYLATDDHSVSDISQFVKNKQQMQVSNVKSMEDKSHEKPLKNAIEDLLLGSRSITYNTVHLVVADTTIDLCSIQKSLHLLLLLHPELRKSFYIQTDSEGRKTLKKEIKEIEEAILKIEVTESESIDELLEARSVQNEAFRIKIARRKDAIDIVLMICPLMFDACSVEIIIDEVKKALVRSSNTLGRSPMFGIMEVNPSPSYEDFLEFDEENMNRYWSSELLRQKDALLPKSEGASNALRWSSHCIPDRLVGLLQRSLSANDMSMYQVMCCFAQIGLAMVTKAQEVTVLAQSDMRSFTGLDDSTIGMHSNVVPLISDFKYDKDISLQDFITRNIKKMISIQEEEKFPFHRIQNLGEFDESKHQSLFCFFVDEEKLTKYRNPVEVKGYRPGFISIASVELMIVSTRHQLTLYVNSHESHLGTGVALLDSIKHVLDLYVQSDRISIEELILAVPKKRIIGTTYGTYKHVNFRIVFSSIFFWQRSLFLSLCFYL</sequence>
<dbReference type="InterPro" id="IPR023213">
    <property type="entry name" value="CAT-like_dom_sf"/>
</dbReference>
<dbReference type="SUPFAM" id="SSF53901">
    <property type="entry name" value="Thiolase-like"/>
    <property type="match status" value="1"/>
</dbReference>
<gene>
    <name evidence="8" type="ORF">FSP39_007582</name>
</gene>
<dbReference type="Gene3D" id="3.40.47.10">
    <property type="match status" value="1"/>
</dbReference>
<evidence type="ECO:0000256" key="2">
    <source>
        <dbReference type="ARBA" id="ARBA00022553"/>
    </source>
</evidence>
<dbReference type="InterPro" id="IPR014031">
    <property type="entry name" value="Ketoacyl_synth_C"/>
</dbReference>
<dbReference type="Gene3D" id="3.30.70.3290">
    <property type="match status" value="1"/>
</dbReference>
<dbReference type="Gene3D" id="3.40.50.720">
    <property type="entry name" value="NAD(P)-binding Rossmann-like Domain"/>
    <property type="match status" value="1"/>
</dbReference>
<dbReference type="InterPro" id="IPR016036">
    <property type="entry name" value="Malonyl_transacylase_ACP-bd"/>
</dbReference>
<dbReference type="SUPFAM" id="SSF52151">
    <property type="entry name" value="FabD/lysophospholipase-like"/>
    <property type="match status" value="1"/>
</dbReference>
<evidence type="ECO:0000259" key="6">
    <source>
        <dbReference type="PROSITE" id="PS52004"/>
    </source>
</evidence>
<proteinExistence type="predicted"/>
<dbReference type="InterPro" id="IPR014043">
    <property type="entry name" value="Acyl_transferase_dom"/>
</dbReference>
<dbReference type="PROSITE" id="PS00606">
    <property type="entry name" value="KS3_1"/>
    <property type="match status" value="1"/>
</dbReference>
<reference evidence="8" key="1">
    <citation type="submission" date="2019-08" db="EMBL/GenBank/DDBJ databases">
        <title>The improved chromosome-level genome for the pearl oyster Pinctada fucata martensii using PacBio sequencing and Hi-C.</title>
        <authorList>
            <person name="Zheng Z."/>
        </authorList>
    </citation>
    <scope>NUCLEOTIDE SEQUENCE</scope>
    <source>
        <strain evidence="8">ZZ-2019</strain>
        <tissue evidence="8">Adductor muscle</tissue>
    </source>
</reference>
<evidence type="ECO:0000259" key="5">
    <source>
        <dbReference type="PROSITE" id="PS50075"/>
    </source>
</evidence>
<comment type="caution">
    <text evidence="8">The sequence shown here is derived from an EMBL/GenBank/DDBJ whole genome shotgun (WGS) entry which is preliminary data.</text>
</comment>
<dbReference type="Gene3D" id="3.40.366.10">
    <property type="entry name" value="Malonyl-Coenzyme A Acyl Carrier Protein, domain 2"/>
    <property type="match status" value="1"/>
</dbReference>
<dbReference type="InterPro" id="IPR014030">
    <property type="entry name" value="Ketoacyl_synth_N"/>
</dbReference>
<dbReference type="InterPro" id="IPR001227">
    <property type="entry name" value="Ac_transferase_dom_sf"/>
</dbReference>
<keyword evidence="9" id="KW-1185">Reference proteome</keyword>
<dbReference type="InterPro" id="IPR016035">
    <property type="entry name" value="Acyl_Trfase/lysoPLipase"/>
</dbReference>
<evidence type="ECO:0000313" key="8">
    <source>
        <dbReference type="EMBL" id="KAK3099657.1"/>
    </source>
</evidence>
<evidence type="ECO:0000256" key="3">
    <source>
        <dbReference type="ARBA" id="ARBA00022679"/>
    </source>
</evidence>
<evidence type="ECO:0000256" key="4">
    <source>
        <dbReference type="PROSITE-ProRule" id="PRU01363"/>
    </source>
</evidence>
<dbReference type="InterPro" id="IPR016039">
    <property type="entry name" value="Thiolase-like"/>
</dbReference>
<dbReference type="PROSITE" id="PS52004">
    <property type="entry name" value="KS3_2"/>
    <property type="match status" value="1"/>
</dbReference>
<dbReference type="PANTHER" id="PTHR45681:SF8">
    <property type="entry name" value="CARRIER DOMAIN-CONTAINING PROTEIN"/>
    <property type="match status" value="1"/>
</dbReference>
<dbReference type="Pfam" id="PF00109">
    <property type="entry name" value="ketoacyl-synt"/>
    <property type="match status" value="1"/>
</dbReference>
<dbReference type="InterPro" id="IPR057326">
    <property type="entry name" value="KR_dom"/>
</dbReference>
<dbReference type="GO" id="GO:0006633">
    <property type="term" value="P:fatty acid biosynthetic process"/>
    <property type="evidence" value="ECO:0007669"/>
    <property type="project" value="InterPro"/>
</dbReference>
<dbReference type="CDD" id="cd00833">
    <property type="entry name" value="PKS"/>
    <property type="match status" value="1"/>
</dbReference>
<protein>
    <submittedName>
        <fullName evidence="8">Uncharacterized protein</fullName>
    </submittedName>
</protein>
<dbReference type="InterPro" id="IPR032821">
    <property type="entry name" value="PKS_assoc"/>
</dbReference>
<dbReference type="EMBL" id="VSWD01000006">
    <property type="protein sequence ID" value="KAK3099657.1"/>
    <property type="molecule type" value="Genomic_DNA"/>
</dbReference>
<accession>A0AA88Y7T7</accession>
<dbReference type="Pfam" id="PF00698">
    <property type="entry name" value="Acyl_transf_1"/>
    <property type="match status" value="1"/>
</dbReference>
<feature type="domain" description="PKS/mFAS DH" evidence="7">
    <location>
        <begin position="886"/>
        <end position="1171"/>
    </location>
</feature>
<evidence type="ECO:0000313" key="9">
    <source>
        <dbReference type="Proteomes" id="UP001186944"/>
    </source>
</evidence>
<dbReference type="GO" id="GO:0004315">
    <property type="term" value="F:3-oxoacyl-[acyl-carrier-protein] synthase activity"/>
    <property type="evidence" value="ECO:0007669"/>
    <property type="project" value="InterPro"/>
</dbReference>
<keyword evidence="1" id="KW-0596">Phosphopantetheine</keyword>
<dbReference type="InterPro" id="IPR020841">
    <property type="entry name" value="PKS_Beta-ketoAc_synthase_dom"/>
</dbReference>
<feature type="region of interest" description="N-terminal hotdog fold" evidence="4">
    <location>
        <begin position="886"/>
        <end position="1011"/>
    </location>
</feature>
<feature type="domain" description="Carrier" evidence="5">
    <location>
        <begin position="1937"/>
        <end position="2015"/>
    </location>
</feature>
<feature type="active site" description="Proton donor; for dehydratase activity" evidence="4">
    <location>
        <position position="1087"/>
    </location>
</feature>
<name>A0AA88Y7T7_PINIB</name>
<dbReference type="SMART" id="SM00827">
    <property type="entry name" value="PKS_AT"/>
    <property type="match status" value="1"/>
</dbReference>
<dbReference type="Pfam" id="PF00668">
    <property type="entry name" value="Condensation"/>
    <property type="match status" value="1"/>
</dbReference>
<feature type="region of interest" description="C-terminal hotdog fold" evidence="4">
    <location>
        <begin position="1026"/>
        <end position="1171"/>
    </location>
</feature>
<dbReference type="Proteomes" id="UP001186944">
    <property type="component" value="Unassembled WGS sequence"/>
</dbReference>
<feature type="domain" description="Ketosynthase family 3 (KS3)" evidence="6">
    <location>
        <begin position="4"/>
        <end position="430"/>
    </location>
</feature>
<dbReference type="InterPro" id="IPR049551">
    <property type="entry name" value="PKS_DH_C"/>
</dbReference>
<organism evidence="8 9">
    <name type="scientific">Pinctada imbricata</name>
    <name type="common">Atlantic pearl-oyster</name>
    <name type="synonym">Pinctada martensii</name>
    <dbReference type="NCBI Taxonomy" id="66713"/>
    <lineage>
        <taxon>Eukaryota</taxon>
        <taxon>Metazoa</taxon>
        <taxon>Spiralia</taxon>
        <taxon>Lophotrochozoa</taxon>
        <taxon>Mollusca</taxon>
        <taxon>Bivalvia</taxon>
        <taxon>Autobranchia</taxon>
        <taxon>Pteriomorphia</taxon>
        <taxon>Pterioida</taxon>
        <taxon>Pterioidea</taxon>
        <taxon>Pteriidae</taxon>
        <taxon>Pinctada</taxon>
    </lineage>
</organism>
<dbReference type="InterPro" id="IPR009081">
    <property type="entry name" value="PP-bd_ACP"/>
</dbReference>
<dbReference type="Gene3D" id="3.30.559.10">
    <property type="entry name" value="Chloramphenicol acetyltransferase-like domain"/>
    <property type="match status" value="1"/>
</dbReference>
<feature type="active site" description="Proton acceptor; for dehydratase activity" evidence="4">
    <location>
        <position position="918"/>
    </location>
</feature>
<dbReference type="SUPFAM" id="SSF51735">
    <property type="entry name" value="NAD(P)-binding Rossmann-fold domains"/>
    <property type="match status" value="1"/>
</dbReference>
<dbReference type="InterPro" id="IPR036291">
    <property type="entry name" value="NAD(P)-bd_dom_sf"/>
</dbReference>
<dbReference type="Pfam" id="PF14765">
    <property type="entry name" value="PS-DH"/>
    <property type="match status" value="1"/>
</dbReference>
<dbReference type="SUPFAM" id="SSF55048">
    <property type="entry name" value="Probable ACP-binding domain of malonyl-CoA ACP transacylase"/>
    <property type="match status" value="1"/>
</dbReference>
<dbReference type="SMART" id="SM00822">
    <property type="entry name" value="PKS_KR"/>
    <property type="match status" value="1"/>
</dbReference>
<dbReference type="PANTHER" id="PTHR45681">
    <property type="entry name" value="POLYKETIDE SYNTHASE 44-RELATED"/>
    <property type="match status" value="1"/>
</dbReference>
<dbReference type="Gene3D" id="3.10.129.110">
    <property type="entry name" value="Polyketide synthase dehydratase"/>
    <property type="match status" value="1"/>
</dbReference>
<dbReference type="InterPro" id="IPR049900">
    <property type="entry name" value="PKS_mFAS_DH"/>
</dbReference>
<dbReference type="Pfam" id="PF08659">
    <property type="entry name" value="KR"/>
    <property type="match status" value="1"/>
</dbReference>
<dbReference type="InterPro" id="IPR013968">
    <property type="entry name" value="PKS_KR"/>
</dbReference>
<evidence type="ECO:0000256" key="1">
    <source>
        <dbReference type="ARBA" id="ARBA00022450"/>
    </source>
</evidence>
<dbReference type="InterPro" id="IPR036736">
    <property type="entry name" value="ACP-like_sf"/>
</dbReference>
<keyword evidence="3" id="KW-0808">Transferase</keyword>
<dbReference type="SUPFAM" id="SSF47336">
    <property type="entry name" value="ACP-like"/>
    <property type="match status" value="1"/>
</dbReference>
<keyword evidence="2" id="KW-0597">Phosphoprotein</keyword>
<dbReference type="PROSITE" id="PS52019">
    <property type="entry name" value="PKS_MFAS_DH"/>
    <property type="match status" value="1"/>
</dbReference>
<dbReference type="InterPro" id="IPR018201">
    <property type="entry name" value="Ketoacyl_synth_AS"/>
</dbReference>
<evidence type="ECO:0000259" key="7">
    <source>
        <dbReference type="PROSITE" id="PS52019"/>
    </source>
</evidence>